<accession>A0A0F9EAI2</accession>
<proteinExistence type="predicted"/>
<name>A0A0F9EAI2_9ZZZZ</name>
<sequence>MSNYSDYYGLFTYRDPLLYFKIENIDWWTHRDWAVRRDPFLKKFVNGLDVAIFQEKPIFVPDILQSDTSVESPDETTNDIKSTVEKPDETTNVVNGDKLTLWNNENKNILLDWNKEDWDDLMVKLYDSARTHKWCIIVLYDEPPYWYVFTYREIMEIEYDTNDVPVRAHAMWHKIVPLPTTIQQHDIWINLLEKNTEVLDKDGNNTGMGLFVNWGHDIDENVDGNDLESVWKLAVYLRYILFDILCNSARSSGFFYAKLGGGDTKNIESKLMDAFENASSSHVFAADENLVKELTAMYAANPEFSVEAMDKVMKVFSGATGLPYLFYNGVDDESGWWKENSSEMRQINNKKREVFSQLKYYVLKLVEMRWGIVCEDVFPNIPEPEISEEGFDDDIIDKRTPDSGGVGKQIKKLRLQR</sequence>
<organism evidence="2">
    <name type="scientific">marine sediment metagenome</name>
    <dbReference type="NCBI Taxonomy" id="412755"/>
    <lineage>
        <taxon>unclassified sequences</taxon>
        <taxon>metagenomes</taxon>
        <taxon>ecological metagenomes</taxon>
    </lineage>
</organism>
<dbReference type="EMBL" id="LAZR01037868">
    <property type="protein sequence ID" value="KKL21063.1"/>
    <property type="molecule type" value="Genomic_DNA"/>
</dbReference>
<reference evidence="2" key="1">
    <citation type="journal article" date="2015" name="Nature">
        <title>Complex archaea that bridge the gap between prokaryotes and eukaryotes.</title>
        <authorList>
            <person name="Spang A."/>
            <person name="Saw J.H."/>
            <person name="Jorgensen S.L."/>
            <person name="Zaremba-Niedzwiedzka K."/>
            <person name="Martijn J."/>
            <person name="Lind A.E."/>
            <person name="van Eijk R."/>
            <person name="Schleper C."/>
            <person name="Guy L."/>
            <person name="Ettema T.J."/>
        </authorList>
    </citation>
    <scope>NUCLEOTIDE SEQUENCE</scope>
</reference>
<evidence type="ECO:0000313" key="2">
    <source>
        <dbReference type="EMBL" id="KKL21063.1"/>
    </source>
</evidence>
<protein>
    <submittedName>
        <fullName evidence="2">Uncharacterized protein</fullName>
    </submittedName>
</protein>
<comment type="caution">
    <text evidence="2">The sequence shown here is derived from an EMBL/GenBank/DDBJ whole genome shotgun (WGS) entry which is preliminary data.</text>
</comment>
<dbReference type="AlphaFoldDB" id="A0A0F9EAI2"/>
<gene>
    <name evidence="2" type="ORF">LCGC14_2449230</name>
</gene>
<feature type="region of interest" description="Disordered" evidence="1">
    <location>
        <begin position="389"/>
        <end position="417"/>
    </location>
</feature>
<evidence type="ECO:0000256" key="1">
    <source>
        <dbReference type="SAM" id="MobiDB-lite"/>
    </source>
</evidence>